<protein>
    <recommendedName>
        <fullName evidence="3">Nuclease HARBI1</fullName>
    </recommendedName>
</protein>
<accession>A0A0C9XY03</accession>
<gene>
    <name evidence="1" type="ORF">PISMIDRAFT_85088</name>
</gene>
<proteinExistence type="predicted"/>
<dbReference type="Proteomes" id="UP000054018">
    <property type="component" value="Unassembled WGS sequence"/>
</dbReference>
<keyword evidence="2" id="KW-1185">Reference proteome</keyword>
<dbReference type="HOGENOM" id="CLU_040082_6_1_1"/>
<feature type="non-terminal residue" evidence="1">
    <location>
        <position position="1"/>
    </location>
</feature>
<evidence type="ECO:0000313" key="2">
    <source>
        <dbReference type="Proteomes" id="UP000054018"/>
    </source>
</evidence>
<reference evidence="2" key="2">
    <citation type="submission" date="2015-01" db="EMBL/GenBank/DDBJ databases">
        <title>Evolutionary Origins and Diversification of the Mycorrhizal Mutualists.</title>
        <authorList>
            <consortium name="DOE Joint Genome Institute"/>
            <consortium name="Mycorrhizal Genomics Consortium"/>
            <person name="Kohler A."/>
            <person name="Kuo A."/>
            <person name="Nagy L.G."/>
            <person name="Floudas D."/>
            <person name="Copeland A."/>
            <person name="Barry K.W."/>
            <person name="Cichocki N."/>
            <person name="Veneault-Fourrey C."/>
            <person name="LaButti K."/>
            <person name="Lindquist E.A."/>
            <person name="Lipzen A."/>
            <person name="Lundell T."/>
            <person name="Morin E."/>
            <person name="Murat C."/>
            <person name="Riley R."/>
            <person name="Ohm R."/>
            <person name="Sun H."/>
            <person name="Tunlid A."/>
            <person name="Henrissat B."/>
            <person name="Grigoriev I.V."/>
            <person name="Hibbett D.S."/>
            <person name="Martin F."/>
        </authorList>
    </citation>
    <scope>NUCLEOTIDE SEQUENCE [LARGE SCALE GENOMIC DNA]</scope>
    <source>
        <strain evidence="2">441</strain>
    </source>
</reference>
<name>A0A0C9XY03_9AGAM</name>
<dbReference type="EMBL" id="KN833830">
    <property type="protein sequence ID" value="KIK17385.1"/>
    <property type="molecule type" value="Genomic_DNA"/>
</dbReference>
<dbReference type="OrthoDB" id="2617866at2759"/>
<feature type="non-terminal residue" evidence="1">
    <location>
        <position position="91"/>
    </location>
</feature>
<dbReference type="STRING" id="765257.A0A0C9XY03"/>
<evidence type="ECO:0008006" key="3">
    <source>
        <dbReference type="Google" id="ProtNLM"/>
    </source>
</evidence>
<dbReference type="AlphaFoldDB" id="A0A0C9XY03"/>
<organism evidence="1 2">
    <name type="scientific">Pisolithus microcarpus 441</name>
    <dbReference type="NCBI Taxonomy" id="765257"/>
    <lineage>
        <taxon>Eukaryota</taxon>
        <taxon>Fungi</taxon>
        <taxon>Dikarya</taxon>
        <taxon>Basidiomycota</taxon>
        <taxon>Agaricomycotina</taxon>
        <taxon>Agaricomycetes</taxon>
        <taxon>Agaricomycetidae</taxon>
        <taxon>Boletales</taxon>
        <taxon>Sclerodermatineae</taxon>
        <taxon>Pisolithaceae</taxon>
        <taxon>Pisolithus</taxon>
    </lineage>
</organism>
<evidence type="ECO:0000313" key="1">
    <source>
        <dbReference type="EMBL" id="KIK17385.1"/>
    </source>
</evidence>
<reference evidence="1 2" key="1">
    <citation type="submission" date="2014-04" db="EMBL/GenBank/DDBJ databases">
        <authorList>
            <consortium name="DOE Joint Genome Institute"/>
            <person name="Kuo A."/>
            <person name="Kohler A."/>
            <person name="Costa M.D."/>
            <person name="Nagy L.G."/>
            <person name="Floudas D."/>
            <person name="Copeland A."/>
            <person name="Barry K.W."/>
            <person name="Cichocki N."/>
            <person name="Veneault-Fourrey C."/>
            <person name="LaButti K."/>
            <person name="Lindquist E.A."/>
            <person name="Lipzen A."/>
            <person name="Lundell T."/>
            <person name="Morin E."/>
            <person name="Murat C."/>
            <person name="Sun H."/>
            <person name="Tunlid A."/>
            <person name="Henrissat B."/>
            <person name="Grigoriev I.V."/>
            <person name="Hibbett D.S."/>
            <person name="Martin F."/>
            <person name="Nordberg H.P."/>
            <person name="Cantor M.N."/>
            <person name="Hua S.X."/>
        </authorList>
    </citation>
    <scope>NUCLEOTIDE SEQUENCE [LARGE SCALE GENOMIC DNA]</scope>
    <source>
        <strain evidence="1 2">441</strain>
    </source>
</reference>
<sequence>VTGLSIRHVGERFQRSNETVSRYFRKILFIFSSSPFYSTFVWLPAADDVQEKIMGNSRFRPYFKDAIGAIDGSHIRAAPAVEDCPAYRNRK</sequence>